<dbReference type="Proteomes" id="UP001162030">
    <property type="component" value="Chromosome"/>
</dbReference>
<evidence type="ECO:0000256" key="1">
    <source>
        <dbReference type="SAM" id="MobiDB-lite"/>
    </source>
</evidence>
<dbReference type="CDD" id="cd06260">
    <property type="entry name" value="DUF820-like"/>
    <property type="match status" value="1"/>
</dbReference>
<feature type="region of interest" description="Disordered" evidence="1">
    <location>
        <begin position="139"/>
        <end position="158"/>
    </location>
</feature>
<dbReference type="Gene3D" id="3.90.1570.10">
    <property type="entry name" value="tt1808, chain A"/>
    <property type="match status" value="1"/>
</dbReference>
<organism evidence="3 4">
    <name type="scientific">Methylocaldum szegediense</name>
    <dbReference type="NCBI Taxonomy" id="73780"/>
    <lineage>
        <taxon>Bacteria</taxon>
        <taxon>Pseudomonadati</taxon>
        <taxon>Pseudomonadota</taxon>
        <taxon>Gammaproteobacteria</taxon>
        <taxon>Methylococcales</taxon>
        <taxon>Methylococcaceae</taxon>
        <taxon>Methylocaldum</taxon>
    </lineage>
</organism>
<evidence type="ECO:0000259" key="2">
    <source>
        <dbReference type="Pfam" id="PF05685"/>
    </source>
</evidence>
<dbReference type="InterPro" id="IPR011335">
    <property type="entry name" value="Restrct_endonuc-II-like"/>
</dbReference>
<reference evidence="3 4" key="1">
    <citation type="submission" date="2023-03" db="EMBL/GenBank/DDBJ databases">
        <authorList>
            <person name="Pearce D."/>
        </authorList>
    </citation>
    <scope>NUCLEOTIDE SEQUENCE [LARGE SCALE GENOMIC DNA]</scope>
    <source>
        <strain evidence="3">Msz</strain>
    </source>
</reference>
<evidence type="ECO:0000313" key="3">
    <source>
        <dbReference type="EMBL" id="CAI8886098.1"/>
    </source>
</evidence>
<name>A0ABN8X5B0_9GAMM</name>
<sequence>MMKWAEVIADKSLQDLPYKIELDRYGNILMSPASNRHGRLQVRIASLLERLLGGEAISECSIDTPEGVKVADVAWCSPEFLARHGYETPYSSAPEICVEIRSPSNSEEEIRFKVGLYLEQGAKEVWIVLETGSVRFFGPEGERSESSFPIDPRPELSH</sequence>
<feature type="domain" description="Putative restriction endonuclease" evidence="2">
    <location>
        <begin position="17"/>
        <end position="142"/>
    </location>
</feature>
<dbReference type="PANTHER" id="PTHR34107:SF4">
    <property type="entry name" value="SLL1222 PROTEIN"/>
    <property type="match status" value="1"/>
</dbReference>
<dbReference type="RefSeq" id="WP_235726648.1">
    <property type="nucleotide sequence ID" value="NZ_OX458333.1"/>
</dbReference>
<dbReference type="EMBL" id="OX458333">
    <property type="protein sequence ID" value="CAI8886098.1"/>
    <property type="molecule type" value="Genomic_DNA"/>
</dbReference>
<protein>
    <submittedName>
        <fullName evidence="3">Uma2 domain-containing protein</fullName>
    </submittedName>
</protein>
<dbReference type="Pfam" id="PF05685">
    <property type="entry name" value="Uma2"/>
    <property type="match status" value="1"/>
</dbReference>
<dbReference type="PANTHER" id="PTHR34107">
    <property type="entry name" value="SLL0198 PROTEIN-RELATED"/>
    <property type="match status" value="1"/>
</dbReference>
<accession>A0ABN8X5B0</accession>
<keyword evidence="4" id="KW-1185">Reference proteome</keyword>
<dbReference type="InterPro" id="IPR008538">
    <property type="entry name" value="Uma2"/>
</dbReference>
<dbReference type="InterPro" id="IPR012296">
    <property type="entry name" value="Nuclease_put_TT1808"/>
</dbReference>
<dbReference type="SUPFAM" id="SSF52980">
    <property type="entry name" value="Restriction endonuclease-like"/>
    <property type="match status" value="1"/>
</dbReference>
<gene>
    <name evidence="3" type="ORF">MSZNOR_3152</name>
</gene>
<evidence type="ECO:0000313" key="4">
    <source>
        <dbReference type="Proteomes" id="UP001162030"/>
    </source>
</evidence>
<proteinExistence type="predicted"/>